<feature type="signal peptide" evidence="1">
    <location>
        <begin position="1"/>
        <end position="22"/>
    </location>
</feature>
<accession>A0A9E8SL31</accession>
<dbReference type="RefSeq" id="WP_244821317.1">
    <property type="nucleotide sequence ID" value="NZ_CP112998.1"/>
</dbReference>
<keyword evidence="3" id="KW-1185">Reference proteome</keyword>
<evidence type="ECO:0000256" key="1">
    <source>
        <dbReference type="SAM" id="SignalP"/>
    </source>
</evidence>
<evidence type="ECO:0000313" key="2">
    <source>
        <dbReference type="EMBL" id="WAC11386.1"/>
    </source>
</evidence>
<name>A0A9E8SL31_9BACT</name>
<dbReference type="EMBL" id="CP112998">
    <property type="protein sequence ID" value="WAC11386.1"/>
    <property type="molecule type" value="Genomic_DNA"/>
</dbReference>
<reference evidence="2" key="1">
    <citation type="submission" date="2022-11" db="EMBL/GenBank/DDBJ databases">
        <title>Dyadobacter pollutisoli sp. nov., isolated from plastic dumped soil.</title>
        <authorList>
            <person name="Kim J.M."/>
            <person name="Kim K.R."/>
            <person name="Lee J.K."/>
            <person name="Hao L."/>
            <person name="Jeon C.O."/>
        </authorList>
    </citation>
    <scope>NUCLEOTIDE SEQUENCE</scope>
    <source>
        <strain evidence="2">U1</strain>
    </source>
</reference>
<evidence type="ECO:0008006" key="4">
    <source>
        <dbReference type="Google" id="ProtNLM"/>
    </source>
</evidence>
<protein>
    <recommendedName>
        <fullName evidence="4">DUF642 domain-containing protein</fullName>
    </recommendedName>
</protein>
<evidence type="ECO:0000313" key="3">
    <source>
        <dbReference type="Proteomes" id="UP001164653"/>
    </source>
</evidence>
<dbReference type="AlphaFoldDB" id="A0A9E8SL31"/>
<proteinExistence type="predicted"/>
<dbReference type="PROSITE" id="PS51257">
    <property type="entry name" value="PROKAR_LIPOPROTEIN"/>
    <property type="match status" value="1"/>
</dbReference>
<organism evidence="2 3">
    <name type="scientific">Dyadobacter pollutisoli</name>
    <dbReference type="NCBI Taxonomy" id="2910158"/>
    <lineage>
        <taxon>Bacteria</taxon>
        <taxon>Pseudomonadati</taxon>
        <taxon>Bacteroidota</taxon>
        <taxon>Cytophagia</taxon>
        <taxon>Cytophagales</taxon>
        <taxon>Spirosomataceae</taxon>
        <taxon>Dyadobacter</taxon>
    </lineage>
</organism>
<gene>
    <name evidence="2" type="ORF">ON006_27095</name>
</gene>
<dbReference type="Proteomes" id="UP001164653">
    <property type="component" value="Chromosome"/>
</dbReference>
<dbReference type="KEGG" id="dpf:ON006_27095"/>
<sequence>MKLVQKLQIGLAIACMMFASCSKDDLQTPTPQTESVNTSSNLRVDVDAPPPFISSTKGFTGINILPANWVRNVVGGYSNNQQAYPAGVSDRFRLWGNPSIPFVQSLSVIPGATSIGSFVTVTTRGILDKSNKSSVKTKIYNLSVGKKYALKVYVSSTLPKGDPAEYSPTFAKKALLTVSNQAVSQETVVDLTNYKFCWVEKIVTFTALSPQMDFAFSASPQYPGQYACAHLFVGYGAIEKLN</sequence>
<feature type="chain" id="PRO_5038500101" description="DUF642 domain-containing protein" evidence="1">
    <location>
        <begin position="23"/>
        <end position="242"/>
    </location>
</feature>
<keyword evidence="1" id="KW-0732">Signal</keyword>